<gene>
    <name evidence="3" type="ORF">CYFUS_004744</name>
</gene>
<dbReference type="AlphaFoldDB" id="A0A250J6Z2"/>
<dbReference type="GO" id="GO:0016020">
    <property type="term" value="C:membrane"/>
    <property type="evidence" value="ECO:0007669"/>
    <property type="project" value="UniProtKB-UniRule"/>
</dbReference>
<dbReference type="Gene3D" id="3.30.1330.60">
    <property type="entry name" value="OmpA-like domain"/>
    <property type="match status" value="1"/>
</dbReference>
<dbReference type="InterPro" id="IPR036737">
    <property type="entry name" value="OmpA-like_sf"/>
</dbReference>
<dbReference type="PANTHER" id="PTHR30329:SF21">
    <property type="entry name" value="LIPOPROTEIN YIAD-RELATED"/>
    <property type="match status" value="1"/>
</dbReference>
<dbReference type="Proteomes" id="UP000217257">
    <property type="component" value="Chromosome"/>
</dbReference>
<feature type="domain" description="OmpA-like" evidence="2">
    <location>
        <begin position="365"/>
        <end position="480"/>
    </location>
</feature>
<dbReference type="PANTHER" id="PTHR30329">
    <property type="entry name" value="STATOR ELEMENT OF FLAGELLAR MOTOR COMPLEX"/>
    <property type="match status" value="1"/>
</dbReference>
<evidence type="ECO:0000313" key="4">
    <source>
        <dbReference type="Proteomes" id="UP000217257"/>
    </source>
</evidence>
<name>A0A250J6Z2_9BACT</name>
<dbReference type="CDD" id="cd07185">
    <property type="entry name" value="OmpA_C-like"/>
    <property type="match status" value="1"/>
</dbReference>
<dbReference type="KEGG" id="cfus:CYFUS_004744"/>
<proteinExistence type="predicted"/>
<dbReference type="InterPro" id="IPR006665">
    <property type="entry name" value="OmpA-like"/>
</dbReference>
<sequence>MSLPSFPIRLAITATLLGCPLAAAQSGDRLPGFELERLETNIGRGTLLVGNGELLVPQGLNVNLLGHYQHLPLVLRDAGDRLEVVQDRATALLSASYGILPWLEVGAQLPIVLFQRGANPSGVGLAELTAQGLGTPVLQVRLGVLSRRRRQPVDLAADLGVGLPFGTGTALAGDDGFRYHARMTAGMELGWFQTSLEAGVLFRPNILLPTSDSDWEVRSGASPEVRLGAALATVGKGLRGELALRATFANPKPSFELLGGIRFPLVPSLDAFVLGGPGVGEALGTPLYRVIMGISFRNEPPPKISFLDERADQELQLVLATPPSTSTEEPVRPVAAWELNALGRGEARVADDMAPPTPPKPYQPGPQDKVVLRGELHFARGSSELPGVVPLLDQAVLRMAERANAGRILIEGHSDKDSADSFMSVRRAQAIRRYLIDQGIPATQVRIQGFGSDWPVSAQPATEQERQLNRRAEVLVITDSSAPPTTQSSPP</sequence>
<dbReference type="SUPFAM" id="SSF103088">
    <property type="entry name" value="OmpA-like"/>
    <property type="match status" value="1"/>
</dbReference>
<dbReference type="InterPro" id="IPR050330">
    <property type="entry name" value="Bact_OuterMem_StrucFunc"/>
</dbReference>
<evidence type="ECO:0000256" key="1">
    <source>
        <dbReference type="PROSITE-ProRule" id="PRU00473"/>
    </source>
</evidence>
<organism evidence="3 4">
    <name type="scientific">Cystobacter fuscus</name>
    <dbReference type="NCBI Taxonomy" id="43"/>
    <lineage>
        <taxon>Bacteria</taxon>
        <taxon>Pseudomonadati</taxon>
        <taxon>Myxococcota</taxon>
        <taxon>Myxococcia</taxon>
        <taxon>Myxococcales</taxon>
        <taxon>Cystobacterineae</taxon>
        <taxon>Archangiaceae</taxon>
        <taxon>Cystobacter</taxon>
    </lineage>
</organism>
<keyword evidence="1" id="KW-0472">Membrane</keyword>
<dbReference type="EMBL" id="CP022098">
    <property type="protein sequence ID" value="ATB39300.1"/>
    <property type="molecule type" value="Genomic_DNA"/>
</dbReference>
<evidence type="ECO:0000259" key="2">
    <source>
        <dbReference type="PROSITE" id="PS51123"/>
    </source>
</evidence>
<reference evidence="3 4" key="1">
    <citation type="submission" date="2017-06" db="EMBL/GenBank/DDBJ databases">
        <title>Sequencing and comparative analysis of myxobacterial genomes.</title>
        <authorList>
            <person name="Rupp O."/>
            <person name="Goesmann A."/>
            <person name="Sogaard-Andersen L."/>
        </authorList>
    </citation>
    <scope>NUCLEOTIDE SEQUENCE [LARGE SCALE GENOMIC DNA]</scope>
    <source>
        <strain evidence="3 4">DSM 52655</strain>
    </source>
</reference>
<evidence type="ECO:0000313" key="3">
    <source>
        <dbReference type="EMBL" id="ATB39300.1"/>
    </source>
</evidence>
<dbReference type="RefSeq" id="WP_095987349.1">
    <property type="nucleotide sequence ID" value="NZ_CP022098.1"/>
</dbReference>
<dbReference type="PROSITE" id="PS51123">
    <property type="entry name" value="OMPA_2"/>
    <property type="match status" value="1"/>
</dbReference>
<dbReference type="Pfam" id="PF00691">
    <property type="entry name" value="OmpA"/>
    <property type="match status" value="1"/>
</dbReference>
<protein>
    <recommendedName>
        <fullName evidence="2">OmpA-like domain-containing protein</fullName>
    </recommendedName>
</protein>
<accession>A0A250J6Z2</accession>